<dbReference type="EMBL" id="CAUOFW020005100">
    <property type="protein sequence ID" value="CAK9168587.1"/>
    <property type="molecule type" value="Genomic_DNA"/>
</dbReference>
<sequence length="113" mass="12718">IGDLISRDSVPGQNVVIIRLITTETTSKGGYLIQYPTFLLVLLELNLLLFSIVEDDEEIPEEKAVCKYCFNLFLEENVFKQNATAKLPLSMTIVDPKDIKCVKFVATTYKASQ</sequence>
<reference evidence="1 2" key="1">
    <citation type="submission" date="2024-02" db="EMBL/GenBank/DDBJ databases">
        <authorList>
            <person name="Vignale AGUSTIN F."/>
            <person name="Sosa J E."/>
            <person name="Modenutti C."/>
        </authorList>
    </citation>
    <scope>NUCLEOTIDE SEQUENCE [LARGE SCALE GENOMIC DNA]</scope>
</reference>
<accession>A0ABC8TGK7</accession>
<gene>
    <name evidence="1" type="ORF">ILEXP_LOCUS37982</name>
</gene>
<evidence type="ECO:0000313" key="1">
    <source>
        <dbReference type="EMBL" id="CAK9168587.1"/>
    </source>
</evidence>
<evidence type="ECO:0000313" key="2">
    <source>
        <dbReference type="Proteomes" id="UP001642360"/>
    </source>
</evidence>
<dbReference type="AlphaFoldDB" id="A0ABC8TGK7"/>
<organism evidence="1 2">
    <name type="scientific">Ilex paraguariensis</name>
    <name type="common">yerba mate</name>
    <dbReference type="NCBI Taxonomy" id="185542"/>
    <lineage>
        <taxon>Eukaryota</taxon>
        <taxon>Viridiplantae</taxon>
        <taxon>Streptophyta</taxon>
        <taxon>Embryophyta</taxon>
        <taxon>Tracheophyta</taxon>
        <taxon>Spermatophyta</taxon>
        <taxon>Magnoliopsida</taxon>
        <taxon>eudicotyledons</taxon>
        <taxon>Gunneridae</taxon>
        <taxon>Pentapetalae</taxon>
        <taxon>asterids</taxon>
        <taxon>campanulids</taxon>
        <taxon>Aquifoliales</taxon>
        <taxon>Aquifoliaceae</taxon>
        <taxon>Ilex</taxon>
    </lineage>
</organism>
<keyword evidence="2" id="KW-1185">Reference proteome</keyword>
<dbReference type="Proteomes" id="UP001642360">
    <property type="component" value="Unassembled WGS sequence"/>
</dbReference>
<name>A0ABC8TGK7_9AQUA</name>
<feature type="non-terminal residue" evidence="1">
    <location>
        <position position="1"/>
    </location>
</feature>
<protein>
    <submittedName>
        <fullName evidence="1">Uncharacterized protein</fullName>
    </submittedName>
</protein>
<comment type="caution">
    <text evidence="1">The sequence shown here is derived from an EMBL/GenBank/DDBJ whole genome shotgun (WGS) entry which is preliminary data.</text>
</comment>
<proteinExistence type="predicted"/>